<reference evidence="5" key="1">
    <citation type="journal article" date="2014" name="Int. J. Syst. Evol. Microbiol.">
        <title>Complete genome sequence of Corynebacterium casei LMG S-19264T (=DSM 44701T), isolated from a smear-ripened cheese.</title>
        <authorList>
            <consortium name="US DOE Joint Genome Institute (JGI-PGF)"/>
            <person name="Walter F."/>
            <person name="Albersmeier A."/>
            <person name="Kalinowski J."/>
            <person name="Ruckert C."/>
        </authorList>
    </citation>
    <scope>NUCLEOTIDE SEQUENCE</scope>
    <source>
        <strain evidence="5">CCM 7897</strain>
    </source>
</reference>
<dbReference type="AlphaFoldDB" id="A0A917F4W5"/>
<keyword evidence="2" id="KW-0547">Nucleotide-binding</keyword>
<dbReference type="PANTHER" id="PTHR45772">
    <property type="entry name" value="CONSERVED COMPONENT OF ABC TRANSPORTER FOR NATURAL AMINO ACIDS-RELATED"/>
    <property type="match status" value="1"/>
</dbReference>
<keyword evidence="6" id="KW-1185">Reference proteome</keyword>
<evidence type="ECO:0000256" key="3">
    <source>
        <dbReference type="ARBA" id="ARBA00022840"/>
    </source>
</evidence>
<evidence type="ECO:0000313" key="6">
    <source>
        <dbReference type="Proteomes" id="UP000606044"/>
    </source>
</evidence>
<dbReference type="Proteomes" id="UP000606044">
    <property type="component" value="Unassembled WGS sequence"/>
</dbReference>
<dbReference type="InterPro" id="IPR003593">
    <property type="entry name" value="AAA+_ATPase"/>
</dbReference>
<dbReference type="CDD" id="cd03219">
    <property type="entry name" value="ABC_Mj1267_LivG_branched"/>
    <property type="match status" value="1"/>
</dbReference>
<dbReference type="GO" id="GO:0005886">
    <property type="term" value="C:plasma membrane"/>
    <property type="evidence" value="ECO:0007669"/>
    <property type="project" value="TreeGrafter"/>
</dbReference>
<keyword evidence="1" id="KW-0813">Transport</keyword>
<dbReference type="InterPro" id="IPR027417">
    <property type="entry name" value="P-loop_NTPase"/>
</dbReference>
<dbReference type="GO" id="GO:0005524">
    <property type="term" value="F:ATP binding"/>
    <property type="evidence" value="ECO:0007669"/>
    <property type="project" value="UniProtKB-KW"/>
</dbReference>
<dbReference type="Pfam" id="PF00005">
    <property type="entry name" value="ABC_tran"/>
    <property type="match status" value="1"/>
</dbReference>
<proteinExistence type="predicted"/>
<dbReference type="GO" id="GO:0005304">
    <property type="term" value="F:L-valine transmembrane transporter activity"/>
    <property type="evidence" value="ECO:0007669"/>
    <property type="project" value="TreeGrafter"/>
</dbReference>
<keyword evidence="3 5" id="KW-0067">ATP-binding</keyword>
<dbReference type="GO" id="GO:1903806">
    <property type="term" value="P:L-isoleucine import across plasma membrane"/>
    <property type="evidence" value="ECO:0007669"/>
    <property type="project" value="TreeGrafter"/>
</dbReference>
<comment type="caution">
    <text evidence="5">The sequence shown here is derived from an EMBL/GenBank/DDBJ whole genome shotgun (WGS) entry which is preliminary data.</text>
</comment>
<dbReference type="GO" id="GO:0016887">
    <property type="term" value="F:ATP hydrolysis activity"/>
    <property type="evidence" value="ECO:0007669"/>
    <property type="project" value="InterPro"/>
</dbReference>
<protein>
    <submittedName>
        <fullName evidence="5">ABC transporter ATP-binding protein</fullName>
    </submittedName>
</protein>
<dbReference type="PANTHER" id="PTHR45772:SF7">
    <property type="entry name" value="AMINO ACID ABC TRANSPORTER ATP-BINDING PROTEIN"/>
    <property type="match status" value="1"/>
</dbReference>
<sequence>MRARRRTRQDRFGTLTSPQAKAHSVTDLLHLEGICVQFGGLKAVDDVTIRVPRGERRAIIGPNGAGKTTLFNAITGMVRATSGRVMFDGRDVTRMPVHARAAIGMSRTFQITNLFPNLTVAENMRLALRGLSPRKFSLLGGGSLTAEEHARADKALGVSRLHARRDVVVKEMSYGEQRQLELAMALVAQPKLLLLDEPAAGLSPSERVIVSDIIRALPRDLTLVLIEHDMDLVLSLVDYVTCLNNGKMLVEAPPAEIRTNTLVQDVYLGKARHHA</sequence>
<accession>A0A917F4W5</accession>
<dbReference type="GO" id="GO:0015808">
    <property type="term" value="P:L-alanine transport"/>
    <property type="evidence" value="ECO:0007669"/>
    <property type="project" value="TreeGrafter"/>
</dbReference>
<name>A0A917F4W5_9HYPH</name>
<dbReference type="GO" id="GO:0015192">
    <property type="term" value="F:L-phenylalanine transmembrane transporter activity"/>
    <property type="evidence" value="ECO:0007669"/>
    <property type="project" value="TreeGrafter"/>
</dbReference>
<dbReference type="GO" id="GO:0015188">
    <property type="term" value="F:L-isoleucine transmembrane transporter activity"/>
    <property type="evidence" value="ECO:0007669"/>
    <property type="project" value="TreeGrafter"/>
</dbReference>
<feature type="domain" description="ABC transporter" evidence="4">
    <location>
        <begin position="29"/>
        <end position="270"/>
    </location>
</feature>
<dbReference type="GO" id="GO:0042941">
    <property type="term" value="P:D-alanine transmembrane transport"/>
    <property type="evidence" value="ECO:0007669"/>
    <property type="project" value="TreeGrafter"/>
</dbReference>
<evidence type="ECO:0000313" key="5">
    <source>
        <dbReference type="EMBL" id="GGF48422.1"/>
    </source>
</evidence>
<dbReference type="Gene3D" id="3.40.50.300">
    <property type="entry name" value="P-loop containing nucleotide triphosphate hydrolases"/>
    <property type="match status" value="1"/>
</dbReference>
<dbReference type="SMART" id="SM00382">
    <property type="entry name" value="AAA"/>
    <property type="match status" value="1"/>
</dbReference>
<evidence type="ECO:0000259" key="4">
    <source>
        <dbReference type="PROSITE" id="PS50893"/>
    </source>
</evidence>
<dbReference type="GO" id="GO:1903805">
    <property type="term" value="P:L-valine import across plasma membrane"/>
    <property type="evidence" value="ECO:0007669"/>
    <property type="project" value="TreeGrafter"/>
</dbReference>
<dbReference type="EMBL" id="BMCT01000001">
    <property type="protein sequence ID" value="GGF48422.1"/>
    <property type="molecule type" value="Genomic_DNA"/>
</dbReference>
<dbReference type="InterPro" id="IPR051120">
    <property type="entry name" value="ABC_AA/LPS_Transport"/>
</dbReference>
<organism evidence="5 6">
    <name type="scientific">Azorhizobium oxalatiphilum</name>
    <dbReference type="NCBI Taxonomy" id="980631"/>
    <lineage>
        <taxon>Bacteria</taxon>
        <taxon>Pseudomonadati</taxon>
        <taxon>Pseudomonadota</taxon>
        <taxon>Alphaproteobacteria</taxon>
        <taxon>Hyphomicrobiales</taxon>
        <taxon>Xanthobacteraceae</taxon>
        <taxon>Azorhizobium</taxon>
    </lineage>
</organism>
<gene>
    <name evidence="5" type="ORF">GCM10007301_04590</name>
</gene>
<reference evidence="5" key="2">
    <citation type="submission" date="2020-09" db="EMBL/GenBank/DDBJ databases">
        <authorList>
            <person name="Sun Q."/>
            <person name="Sedlacek I."/>
        </authorList>
    </citation>
    <scope>NUCLEOTIDE SEQUENCE</scope>
    <source>
        <strain evidence="5">CCM 7897</strain>
    </source>
</reference>
<evidence type="ECO:0000256" key="2">
    <source>
        <dbReference type="ARBA" id="ARBA00022741"/>
    </source>
</evidence>
<dbReference type="InterPro" id="IPR003439">
    <property type="entry name" value="ABC_transporter-like_ATP-bd"/>
</dbReference>
<dbReference type="PROSITE" id="PS50893">
    <property type="entry name" value="ABC_TRANSPORTER_2"/>
    <property type="match status" value="1"/>
</dbReference>
<evidence type="ECO:0000256" key="1">
    <source>
        <dbReference type="ARBA" id="ARBA00022448"/>
    </source>
</evidence>
<dbReference type="SUPFAM" id="SSF52540">
    <property type="entry name" value="P-loop containing nucleoside triphosphate hydrolases"/>
    <property type="match status" value="1"/>
</dbReference>